<accession>A0A937RLB1</accession>
<name>A0A937RLB1_9ACTN</name>
<gene>
    <name evidence="2" type="ORF">I7412_35790</name>
</gene>
<dbReference type="Proteomes" id="UP000604475">
    <property type="component" value="Unassembled WGS sequence"/>
</dbReference>
<comment type="caution">
    <text evidence="2">The sequence shown here is derived from an EMBL/GenBank/DDBJ whole genome shotgun (WGS) entry which is preliminary data.</text>
</comment>
<proteinExistence type="predicted"/>
<sequence>MRGSTSQPPWLGERESAVSPPAASHDSSAFGGRADSSRAVSARRVAAGRAAGDVPPVPVPVMVLVATMVLVVADGTVVDDAAEGGTAGFTLGLVARGGPVTDAEAGAAVTDVSAGPPWTNSATANAMTNPVSTKPAVAASGNLPGRAGSPPGAAPPARPAA</sequence>
<keyword evidence="3" id="KW-1185">Reference proteome</keyword>
<dbReference type="RefSeq" id="WP_203001845.1">
    <property type="nucleotide sequence ID" value="NZ_JADWYU010000059.1"/>
</dbReference>
<protein>
    <submittedName>
        <fullName evidence="2">Uncharacterized protein</fullName>
    </submittedName>
</protein>
<dbReference type="EMBL" id="JAEACQ010000323">
    <property type="protein sequence ID" value="MBL7632427.1"/>
    <property type="molecule type" value="Genomic_DNA"/>
</dbReference>
<evidence type="ECO:0000313" key="2">
    <source>
        <dbReference type="EMBL" id="MBL7632427.1"/>
    </source>
</evidence>
<feature type="compositionally biased region" description="Pro residues" evidence="1">
    <location>
        <begin position="152"/>
        <end position="161"/>
    </location>
</feature>
<organism evidence="2 3">
    <name type="scientific">Frankia nepalensis</name>
    <dbReference type="NCBI Taxonomy" id="1836974"/>
    <lineage>
        <taxon>Bacteria</taxon>
        <taxon>Bacillati</taxon>
        <taxon>Actinomycetota</taxon>
        <taxon>Actinomycetes</taxon>
        <taxon>Frankiales</taxon>
        <taxon>Frankiaceae</taxon>
        <taxon>Frankia</taxon>
    </lineage>
</organism>
<reference evidence="2" key="1">
    <citation type="submission" date="2020-12" db="EMBL/GenBank/DDBJ databases">
        <title>Genomic characterization of non-nitrogen-fixing Frankia strains.</title>
        <authorList>
            <person name="Carlos-Shanley C."/>
            <person name="Guerra T."/>
            <person name="Hahn D."/>
        </authorList>
    </citation>
    <scope>NUCLEOTIDE SEQUENCE</scope>
    <source>
        <strain evidence="2">CN6</strain>
    </source>
</reference>
<evidence type="ECO:0000313" key="3">
    <source>
        <dbReference type="Proteomes" id="UP000604475"/>
    </source>
</evidence>
<evidence type="ECO:0000256" key="1">
    <source>
        <dbReference type="SAM" id="MobiDB-lite"/>
    </source>
</evidence>
<feature type="region of interest" description="Disordered" evidence="1">
    <location>
        <begin position="1"/>
        <end position="42"/>
    </location>
</feature>
<feature type="region of interest" description="Disordered" evidence="1">
    <location>
        <begin position="120"/>
        <end position="161"/>
    </location>
</feature>
<feature type="compositionally biased region" description="Polar residues" evidence="1">
    <location>
        <begin position="120"/>
        <end position="132"/>
    </location>
</feature>
<feature type="compositionally biased region" description="Low complexity" evidence="1">
    <location>
        <begin position="31"/>
        <end position="42"/>
    </location>
</feature>
<dbReference type="AlphaFoldDB" id="A0A937RLB1"/>